<protein>
    <submittedName>
        <fullName evidence="7">C-type lectin domain-containing protein</fullName>
    </submittedName>
</protein>
<dbReference type="PANTHER" id="PTHR47653:SF1">
    <property type="entry name" value="DELETED IN MALIGNANT BRAIN TUMORS 1 PROTEIN"/>
    <property type="match status" value="1"/>
</dbReference>
<keyword evidence="5" id="KW-0812">Transmembrane</keyword>
<dbReference type="Gene3D" id="3.10.100.10">
    <property type="entry name" value="Mannose-Binding Protein A, subunit A"/>
    <property type="match status" value="1"/>
</dbReference>
<evidence type="ECO:0000259" key="6">
    <source>
        <dbReference type="Pfam" id="PF00059"/>
    </source>
</evidence>
<keyword evidence="5" id="KW-1133">Transmembrane helix</keyword>
<dbReference type="CDD" id="cd00037">
    <property type="entry name" value="CLECT"/>
    <property type="match status" value="1"/>
</dbReference>
<feature type="compositionally biased region" description="Polar residues" evidence="4">
    <location>
        <begin position="636"/>
        <end position="659"/>
    </location>
</feature>
<feature type="domain" description="C-type lectin" evidence="6">
    <location>
        <begin position="360"/>
        <end position="456"/>
    </location>
</feature>
<keyword evidence="2" id="KW-0677">Repeat</keyword>
<feature type="region of interest" description="Disordered" evidence="4">
    <location>
        <begin position="728"/>
        <end position="747"/>
    </location>
</feature>
<feature type="compositionally biased region" description="Polar residues" evidence="4">
    <location>
        <begin position="697"/>
        <end position="706"/>
    </location>
</feature>
<dbReference type="Proteomes" id="UP000005237">
    <property type="component" value="Unassembled WGS sequence"/>
</dbReference>
<feature type="compositionally biased region" description="Low complexity" evidence="4">
    <location>
        <begin position="660"/>
        <end position="671"/>
    </location>
</feature>
<dbReference type="InterPro" id="IPR053243">
    <property type="entry name" value="SJ_maturation_regulator"/>
</dbReference>
<organism evidence="7 8">
    <name type="scientific">Caenorhabditis japonica</name>
    <dbReference type="NCBI Taxonomy" id="281687"/>
    <lineage>
        <taxon>Eukaryota</taxon>
        <taxon>Metazoa</taxon>
        <taxon>Ecdysozoa</taxon>
        <taxon>Nematoda</taxon>
        <taxon>Chromadorea</taxon>
        <taxon>Rhabditida</taxon>
        <taxon>Rhabditina</taxon>
        <taxon>Rhabditomorpha</taxon>
        <taxon>Rhabditoidea</taxon>
        <taxon>Rhabditidae</taxon>
        <taxon>Peloderinae</taxon>
        <taxon>Caenorhabditis</taxon>
    </lineage>
</organism>
<dbReference type="InterPro" id="IPR016186">
    <property type="entry name" value="C-type_lectin-like/link_sf"/>
</dbReference>
<dbReference type="Pfam" id="PF00059">
    <property type="entry name" value="Lectin_C"/>
    <property type="match status" value="1"/>
</dbReference>
<dbReference type="GO" id="GO:0045217">
    <property type="term" value="P:cell-cell junction maintenance"/>
    <property type="evidence" value="ECO:0007669"/>
    <property type="project" value="TreeGrafter"/>
</dbReference>
<keyword evidence="3" id="KW-0325">Glycoprotein</keyword>
<reference evidence="7" key="2">
    <citation type="submission" date="2022-06" db="UniProtKB">
        <authorList>
            <consortium name="EnsemblMetazoa"/>
        </authorList>
    </citation>
    <scope>IDENTIFICATION</scope>
    <source>
        <strain evidence="7">DF5081</strain>
    </source>
</reference>
<feature type="transmembrane region" description="Helical" evidence="5">
    <location>
        <begin position="471"/>
        <end position="494"/>
    </location>
</feature>
<feature type="region of interest" description="Disordered" evidence="4">
    <location>
        <begin position="521"/>
        <end position="542"/>
    </location>
</feature>
<evidence type="ECO:0000256" key="1">
    <source>
        <dbReference type="ARBA" id="ARBA00022729"/>
    </source>
</evidence>
<keyword evidence="5" id="KW-0472">Membrane</keyword>
<dbReference type="InterPro" id="IPR011050">
    <property type="entry name" value="Pectin_lyase_fold/virulence"/>
</dbReference>
<feature type="region of interest" description="Disordered" evidence="4">
    <location>
        <begin position="636"/>
        <end position="718"/>
    </location>
</feature>
<evidence type="ECO:0000256" key="5">
    <source>
        <dbReference type="SAM" id="Phobius"/>
    </source>
</evidence>
<evidence type="ECO:0000256" key="2">
    <source>
        <dbReference type="ARBA" id="ARBA00022737"/>
    </source>
</evidence>
<evidence type="ECO:0000313" key="8">
    <source>
        <dbReference type="Proteomes" id="UP000005237"/>
    </source>
</evidence>
<dbReference type="InterPro" id="IPR016187">
    <property type="entry name" value="CTDL_fold"/>
</dbReference>
<dbReference type="SUPFAM" id="SSF56436">
    <property type="entry name" value="C-type lectin-like"/>
    <property type="match status" value="1"/>
</dbReference>
<reference evidence="8" key="1">
    <citation type="submission" date="2010-08" db="EMBL/GenBank/DDBJ databases">
        <authorList>
            <consortium name="Caenorhabditis japonica Sequencing Consortium"/>
            <person name="Wilson R.K."/>
        </authorList>
    </citation>
    <scope>NUCLEOTIDE SEQUENCE [LARGE SCALE GENOMIC DNA]</scope>
    <source>
        <strain evidence="8">DF5081</strain>
    </source>
</reference>
<feature type="compositionally biased region" description="Basic and acidic residues" evidence="4">
    <location>
        <begin position="521"/>
        <end position="536"/>
    </location>
</feature>
<feature type="compositionally biased region" description="Polar residues" evidence="4">
    <location>
        <begin position="603"/>
        <end position="614"/>
    </location>
</feature>
<accession>A0A8R1E707</accession>
<evidence type="ECO:0000256" key="3">
    <source>
        <dbReference type="ARBA" id="ARBA00023180"/>
    </source>
</evidence>
<evidence type="ECO:0000313" key="7">
    <source>
        <dbReference type="EnsemblMetazoa" id="CJA21313b.1"/>
    </source>
</evidence>
<dbReference type="GO" id="GO:0016020">
    <property type="term" value="C:membrane"/>
    <property type="evidence" value="ECO:0007669"/>
    <property type="project" value="TreeGrafter"/>
</dbReference>
<proteinExistence type="predicted"/>
<dbReference type="EnsemblMetazoa" id="CJA21313b.1">
    <property type="protein sequence ID" value="CJA21313b.1"/>
    <property type="gene ID" value="WBGene00176885"/>
</dbReference>
<dbReference type="PANTHER" id="PTHR47653">
    <property type="entry name" value="PROTEIN BARK BEETLE"/>
    <property type="match status" value="1"/>
</dbReference>
<evidence type="ECO:0000256" key="4">
    <source>
        <dbReference type="SAM" id="MobiDB-lite"/>
    </source>
</evidence>
<dbReference type="SUPFAM" id="SSF51126">
    <property type="entry name" value="Pectin lyase-like"/>
    <property type="match status" value="1"/>
</dbReference>
<feature type="region of interest" description="Disordered" evidence="4">
    <location>
        <begin position="603"/>
        <end position="624"/>
    </location>
</feature>
<dbReference type="InterPro" id="IPR001304">
    <property type="entry name" value="C-type_lectin-like"/>
</dbReference>
<dbReference type="AlphaFoldDB" id="A0A8R1E707"/>
<keyword evidence="8" id="KW-1185">Reference proteome</keyword>
<feature type="compositionally biased region" description="Low complexity" evidence="4">
    <location>
        <begin position="615"/>
        <end position="624"/>
    </location>
</feature>
<keyword evidence="1" id="KW-0732">Signal</keyword>
<name>A0A8R1E707_CAEJA</name>
<sequence>MSKNGDTVGEVVIRASRIDHNDRGAIEYSNLGEMSPNLVIESSSFSFNGIHLFGNISTSSQALQLHLHNTLFFLFRSNSVAHNRGGLYISATSSSPVVRLAALVKNCLFAYNTNSTAVALSGNNYQTISMLNNVISHNYALYHDTMVTHDVAINMTRNTIFDNTGLHTLDVHASSRLSADKNVFFYNHFYDNLALGHGHQYAEMYGYQPLRENNEFWNRPRRRVKRQVLTQQGVSFDWWTHVDNETTRYRSTIIAGSSQSIFKFNTFNDPKNDYELTTGTQSQYELGAIDAKENYWGYPGTIGVASGKIRDHDDYPSLVRVDYEPVLESNTSLIEGDCPAGWFQAGHNEFKSCFLFVPSAVTYSKAVEYCKELGAFVPYLRIEDILQRQLAERIEKFSIELITNEERLKAYGVDDDIHLWISSVTVPNTQCGWLSARTNRIGIVNCNSLLPFVCEKGTQPYSEPILWRTGIVIPIIIAALVLASLVVLLVCWCIKSRKRNEVLIERKNIVRASLKLQKKEQEYQKKQMRSGSEHTHTSAHASLDRGSTISAYDWRAGRYAVRKSPTDTISTETSDHTYSYAGFTPIGAPTTGTLNTRTSRSRYVSTNPNGYSEITGTTSTPTTTTVKMRPTIATSDTSDFNSCSTCPSDSERTSTATDISTSYASEASESTGQSTVVRMPPPRSPRRDGYRGGSNGFLASTSNFQPLPTEPPSRIAPQPSVRRQLVELHAPPRTGSTNKKHVIETSM</sequence>